<accession>A0A2A5SZA1</accession>
<dbReference type="Pfam" id="PF13612">
    <property type="entry name" value="DDE_Tnp_1_3"/>
    <property type="match status" value="1"/>
</dbReference>
<reference evidence="3" key="1">
    <citation type="submission" date="2017-04" db="EMBL/GenBank/DDBJ databases">
        <title>Genome evolution of the luminous symbionts of deep sea anglerfish.</title>
        <authorList>
            <person name="Hendry T.A."/>
        </authorList>
    </citation>
    <scope>NUCLEOTIDE SEQUENCE [LARGE SCALE GENOMIC DNA]</scope>
</reference>
<dbReference type="InterPro" id="IPR025668">
    <property type="entry name" value="Tnp_DDE_dom"/>
</dbReference>
<proteinExistence type="predicted"/>
<gene>
    <name evidence="2" type="ORF">BTN49_3114</name>
</gene>
<dbReference type="AlphaFoldDB" id="A0A2A5SZA1"/>
<protein>
    <submittedName>
        <fullName evidence="2">Mobile element protein</fullName>
    </submittedName>
</protein>
<evidence type="ECO:0000313" key="2">
    <source>
        <dbReference type="EMBL" id="PCS21226.1"/>
    </source>
</evidence>
<evidence type="ECO:0000313" key="3">
    <source>
        <dbReference type="Proteomes" id="UP000219020"/>
    </source>
</evidence>
<organism evidence="2 3">
    <name type="scientific">Candidatus Enterovibrio escicola</name>
    <dbReference type="NCBI Taxonomy" id="1927127"/>
    <lineage>
        <taxon>Bacteria</taxon>
        <taxon>Pseudomonadati</taxon>
        <taxon>Pseudomonadota</taxon>
        <taxon>Gammaproteobacteria</taxon>
        <taxon>Vibrionales</taxon>
        <taxon>Vibrionaceae</taxon>
        <taxon>Enterovibrio</taxon>
    </lineage>
</organism>
<evidence type="ECO:0000259" key="1">
    <source>
        <dbReference type="Pfam" id="PF13612"/>
    </source>
</evidence>
<sequence>MFYGFKLHLIINDQGSIILVKVTIANVNDRKLVSKMAEELWGCLYGDKGYISDLL</sequence>
<dbReference type="EMBL" id="NBYY01000036">
    <property type="protein sequence ID" value="PCS21226.1"/>
    <property type="molecule type" value="Genomic_DNA"/>
</dbReference>
<feature type="domain" description="Transposase DDE" evidence="1">
    <location>
        <begin position="2"/>
        <end position="54"/>
    </location>
</feature>
<keyword evidence="3" id="KW-1185">Reference proteome</keyword>
<dbReference type="Proteomes" id="UP000219020">
    <property type="component" value="Unassembled WGS sequence"/>
</dbReference>
<name>A0A2A5SZA1_9GAMM</name>
<comment type="caution">
    <text evidence="2">The sequence shown here is derived from an EMBL/GenBank/DDBJ whole genome shotgun (WGS) entry which is preliminary data.</text>
</comment>